<dbReference type="InterPro" id="IPR015422">
    <property type="entry name" value="PyrdxlP-dep_Trfase_small"/>
</dbReference>
<sequence>MTSGQADRALRARAAKAIPGGMYGHMATTLAPPSASQFYARAEGCRLWDVDGREYVDLLSAFGPNLLGYGEPRVLAAARAQMEVCDTASGPSALMVELAETMVARIADAEWAMFCKNGSDATGMAVMIARACTGRRVILTARNSYHGAQPWCTPRPVGVLPEERAHIAHFDYNDLAGLEAAVEAAGEDLAAILLTPHRHETFEDQLDVDAAFARKVRELADRAGALVMLDEVRTGFRLAAGGAWEGLGVAPDLTCWGKVLGNGQPISAVTGAEKVRAAAASVFVTGSFWFSAAPMAAALEVMAQVAEGGYLDRLQTAARRLREGLAEQAARHDFGFVQSGPAAMPLFRFEEDADLRRIYRFCDVAIENGALLSPYHNMFANAAMTPADVDRVLEATEAAFRDLRARNADLPPVPAPVAARLAAMGR</sequence>
<proteinExistence type="inferred from homology"/>
<dbReference type="InterPro" id="IPR015421">
    <property type="entry name" value="PyrdxlP-dep_Trfase_major"/>
</dbReference>
<name>A0A1I3BK33_9RHOB</name>
<reference evidence="4 5" key="1">
    <citation type="submission" date="2016-10" db="EMBL/GenBank/DDBJ databases">
        <authorList>
            <person name="de Groot N.N."/>
        </authorList>
    </citation>
    <scope>NUCLEOTIDE SEQUENCE [LARGE SCALE GENOMIC DNA]</scope>
    <source>
        <strain evidence="4 5">CGMCC 1.11030</strain>
    </source>
</reference>
<dbReference type="InterPro" id="IPR049704">
    <property type="entry name" value="Aminotrans_3_PPA_site"/>
</dbReference>
<comment type="similarity">
    <text evidence="3">Belongs to the class-III pyridoxal-phosphate-dependent aminotransferase family.</text>
</comment>
<dbReference type="EMBL" id="FOQH01000001">
    <property type="protein sequence ID" value="SFH62101.1"/>
    <property type="molecule type" value="Genomic_DNA"/>
</dbReference>
<evidence type="ECO:0000313" key="4">
    <source>
        <dbReference type="EMBL" id="SFH62101.1"/>
    </source>
</evidence>
<keyword evidence="5" id="KW-1185">Reference proteome</keyword>
<dbReference type="Proteomes" id="UP000199377">
    <property type="component" value="Unassembled WGS sequence"/>
</dbReference>
<dbReference type="OrthoDB" id="9801052at2"/>
<keyword evidence="2 3" id="KW-0663">Pyridoxal phosphate</keyword>
<dbReference type="SUPFAM" id="SSF53383">
    <property type="entry name" value="PLP-dependent transferases"/>
    <property type="match status" value="1"/>
</dbReference>
<dbReference type="RefSeq" id="WP_092856750.1">
    <property type="nucleotide sequence ID" value="NZ_FOQH01000001.1"/>
</dbReference>
<dbReference type="GO" id="GO:0030170">
    <property type="term" value="F:pyridoxal phosphate binding"/>
    <property type="evidence" value="ECO:0007669"/>
    <property type="project" value="InterPro"/>
</dbReference>
<dbReference type="InterPro" id="IPR005814">
    <property type="entry name" value="Aminotrans_3"/>
</dbReference>
<dbReference type="PANTHER" id="PTHR43713:SF3">
    <property type="entry name" value="GLUTAMATE-1-SEMIALDEHYDE 2,1-AMINOMUTASE 1, CHLOROPLASTIC-RELATED"/>
    <property type="match status" value="1"/>
</dbReference>
<protein>
    <submittedName>
        <fullName evidence="4">Glutamate-1-semialdehyde 2,1-aminomutase</fullName>
    </submittedName>
</protein>
<dbReference type="InterPro" id="IPR015424">
    <property type="entry name" value="PyrdxlP-dep_Trfase"/>
</dbReference>
<dbReference type="Gene3D" id="3.90.1150.10">
    <property type="entry name" value="Aspartate Aminotransferase, domain 1"/>
    <property type="match status" value="1"/>
</dbReference>
<accession>A0A1I3BK33</accession>
<evidence type="ECO:0000256" key="2">
    <source>
        <dbReference type="ARBA" id="ARBA00022898"/>
    </source>
</evidence>
<comment type="cofactor">
    <cofactor evidence="1">
        <name>pyridoxal 5'-phosphate</name>
        <dbReference type="ChEBI" id="CHEBI:597326"/>
    </cofactor>
</comment>
<dbReference type="STRING" id="1114924.SAMN05216258_101117"/>
<dbReference type="Gene3D" id="3.40.640.10">
    <property type="entry name" value="Type I PLP-dependent aspartate aminotransferase-like (Major domain)"/>
    <property type="match status" value="1"/>
</dbReference>
<dbReference type="PANTHER" id="PTHR43713">
    <property type="entry name" value="GLUTAMATE-1-SEMIALDEHYDE 2,1-AMINOMUTASE"/>
    <property type="match status" value="1"/>
</dbReference>
<dbReference type="Pfam" id="PF00202">
    <property type="entry name" value="Aminotran_3"/>
    <property type="match status" value="1"/>
</dbReference>
<evidence type="ECO:0000256" key="1">
    <source>
        <dbReference type="ARBA" id="ARBA00001933"/>
    </source>
</evidence>
<dbReference type="PROSITE" id="PS00600">
    <property type="entry name" value="AA_TRANSFER_CLASS_3"/>
    <property type="match status" value="1"/>
</dbReference>
<gene>
    <name evidence="4" type="ORF">SAMN05216258_101117</name>
</gene>
<dbReference type="AlphaFoldDB" id="A0A1I3BK33"/>
<evidence type="ECO:0000256" key="3">
    <source>
        <dbReference type="RuleBase" id="RU003560"/>
    </source>
</evidence>
<evidence type="ECO:0000313" key="5">
    <source>
        <dbReference type="Proteomes" id="UP000199377"/>
    </source>
</evidence>
<dbReference type="GO" id="GO:0008483">
    <property type="term" value="F:transaminase activity"/>
    <property type="evidence" value="ECO:0007669"/>
    <property type="project" value="InterPro"/>
</dbReference>
<organism evidence="4 5">
    <name type="scientific">Albimonas pacifica</name>
    <dbReference type="NCBI Taxonomy" id="1114924"/>
    <lineage>
        <taxon>Bacteria</taxon>
        <taxon>Pseudomonadati</taxon>
        <taxon>Pseudomonadota</taxon>
        <taxon>Alphaproteobacteria</taxon>
        <taxon>Rhodobacterales</taxon>
        <taxon>Paracoccaceae</taxon>
        <taxon>Albimonas</taxon>
    </lineage>
</organism>